<protein>
    <recommendedName>
        <fullName evidence="2">B12-binding domain-containing protein</fullName>
    </recommendedName>
</protein>
<organism evidence="3 4">
    <name type="scientific">Candidatus Phycosocius spiralis</name>
    <dbReference type="NCBI Taxonomy" id="2815099"/>
    <lineage>
        <taxon>Bacteria</taxon>
        <taxon>Pseudomonadati</taxon>
        <taxon>Pseudomonadota</taxon>
        <taxon>Alphaproteobacteria</taxon>
        <taxon>Caulobacterales</taxon>
        <taxon>Caulobacterales incertae sedis</taxon>
        <taxon>Candidatus Phycosocius</taxon>
    </lineage>
</organism>
<dbReference type="InterPro" id="IPR036724">
    <property type="entry name" value="Cobalamin-bd_sf"/>
</dbReference>
<dbReference type="Proteomes" id="UP001161064">
    <property type="component" value="Unassembled WGS sequence"/>
</dbReference>
<proteinExistence type="predicted"/>
<comment type="caution">
    <text evidence="3">The sequence shown here is derived from an EMBL/GenBank/DDBJ whole genome shotgun (WGS) entry which is preliminary data.</text>
</comment>
<gene>
    <name evidence="3" type="ORF">PsB1_0867</name>
</gene>
<feature type="compositionally biased region" description="Basic and acidic residues" evidence="1">
    <location>
        <begin position="8"/>
        <end position="21"/>
    </location>
</feature>
<dbReference type="RefSeq" id="WP_284359342.1">
    <property type="nucleotide sequence ID" value="NZ_BPFZ01000004.1"/>
</dbReference>
<dbReference type="SUPFAM" id="SSF52242">
    <property type="entry name" value="Cobalamin (vitamin B12)-binding domain"/>
    <property type="match status" value="1"/>
</dbReference>
<evidence type="ECO:0000313" key="4">
    <source>
        <dbReference type="Proteomes" id="UP001161064"/>
    </source>
</evidence>
<name>A0ABQ4PUQ6_9PROT</name>
<dbReference type="PROSITE" id="PS51332">
    <property type="entry name" value="B12_BINDING"/>
    <property type="match status" value="1"/>
</dbReference>
<dbReference type="Gene3D" id="3.40.50.280">
    <property type="entry name" value="Cobalamin-binding domain"/>
    <property type="match status" value="1"/>
</dbReference>
<evidence type="ECO:0000313" key="3">
    <source>
        <dbReference type="EMBL" id="GIU66713.1"/>
    </source>
</evidence>
<feature type="compositionally biased region" description="Polar residues" evidence="1">
    <location>
        <begin position="22"/>
        <end position="42"/>
    </location>
</feature>
<sequence>MPTTISMEHVDPRTLDHEDLNSHTNSAWRLNDPNPSQSENPSKHTTITALLAKMVEGNIIPRLMLAHKPPIEHITSNLLKRTPIDQLAVENLVRMILIQEVDDLEVSMLAYLRSGMRLDEIYVDLMAPAARLLGSMWEMDTVSFSDVTIGLGRMHTLLARLSEACRHDYAMRPDVATGLFVTPVGELHSFGIRMVDELFAHAGWRTLCEPNVSIQDVLNLVKYEAFHVLGIGIGSAAQVPFVTELISKVREASANPTLHIMVGGRYMTERPDIATYVGADCSARDGREAIAIAETLLYEHNKFKLRCQ</sequence>
<accession>A0ABQ4PUQ6</accession>
<feature type="domain" description="B12-binding" evidence="2">
    <location>
        <begin position="175"/>
        <end position="306"/>
    </location>
</feature>
<evidence type="ECO:0000259" key="2">
    <source>
        <dbReference type="PROSITE" id="PS51332"/>
    </source>
</evidence>
<feature type="region of interest" description="Disordered" evidence="1">
    <location>
        <begin position="1"/>
        <end position="42"/>
    </location>
</feature>
<dbReference type="InterPro" id="IPR006158">
    <property type="entry name" value="Cobalamin-bd"/>
</dbReference>
<dbReference type="Pfam" id="PF02310">
    <property type="entry name" value="B12-binding"/>
    <property type="match status" value="1"/>
</dbReference>
<reference evidence="3" key="2">
    <citation type="journal article" date="2023" name="ISME Commun">
        <title>Characterization of a bloom-associated alphaproteobacterial lineage, 'Candidatus Phycosocius': insights into freshwater algal-bacterial interactions.</title>
        <authorList>
            <person name="Tanabe Y."/>
            <person name="Yamaguchi H."/>
            <person name="Yoshida M."/>
            <person name="Kai A."/>
            <person name="Okazaki Y."/>
        </authorList>
    </citation>
    <scope>NUCLEOTIDE SEQUENCE</scope>
    <source>
        <strain evidence="3">BOTRYCO-1</strain>
    </source>
</reference>
<dbReference type="EMBL" id="BPFZ01000004">
    <property type="protein sequence ID" value="GIU66713.1"/>
    <property type="molecule type" value="Genomic_DNA"/>
</dbReference>
<keyword evidence="4" id="KW-1185">Reference proteome</keyword>
<evidence type="ECO:0000256" key="1">
    <source>
        <dbReference type="SAM" id="MobiDB-lite"/>
    </source>
</evidence>
<reference evidence="3" key="1">
    <citation type="submission" date="2021-05" db="EMBL/GenBank/DDBJ databases">
        <authorList>
            <person name="Tanabe Y."/>
        </authorList>
    </citation>
    <scope>NUCLEOTIDE SEQUENCE</scope>
    <source>
        <strain evidence="3">BOTRYCO-1</strain>
    </source>
</reference>